<dbReference type="InterPro" id="IPR032710">
    <property type="entry name" value="NTF2-like_dom_sf"/>
</dbReference>
<comment type="caution">
    <text evidence="2">The sequence shown here is derived from an EMBL/GenBank/DDBJ whole genome shotgun (WGS) entry which is preliminary data.</text>
</comment>
<accession>A0A3E0EW03</accession>
<dbReference type="Proteomes" id="UP000257136">
    <property type="component" value="Unassembled WGS sequence"/>
</dbReference>
<keyword evidence="3" id="KW-1185">Reference proteome</keyword>
<evidence type="ECO:0000259" key="1">
    <source>
        <dbReference type="Pfam" id="PF12680"/>
    </source>
</evidence>
<name>A0A3E0EW03_9FLAO</name>
<dbReference type="InterPro" id="IPR037401">
    <property type="entry name" value="SnoaL-like"/>
</dbReference>
<proteinExistence type="predicted"/>
<dbReference type="Pfam" id="PF12680">
    <property type="entry name" value="SnoaL_2"/>
    <property type="match status" value="1"/>
</dbReference>
<evidence type="ECO:0000313" key="3">
    <source>
        <dbReference type="Proteomes" id="UP000257136"/>
    </source>
</evidence>
<sequence length="119" mass="13511">MTKEFATAFAKEWIASWNSHNLDKILSHYSEDFSIESPLALKRLPETKGIVIGKENVRKYWALGLENNPTLKFELLDILIGVNSLTIYYINTATNKKAVEVMSLNSNMIVNNAIVNYSE</sequence>
<dbReference type="AlphaFoldDB" id="A0A3E0EW03"/>
<dbReference type="EMBL" id="QUNI01000001">
    <property type="protein sequence ID" value="REH01630.1"/>
    <property type="molecule type" value="Genomic_DNA"/>
</dbReference>
<feature type="domain" description="SnoaL-like" evidence="1">
    <location>
        <begin position="11"/>
        <end position="92"/>
    </location>
</feature>
<dbReference type="Gene3D" id="3.10.450.50">
    <property type="match status" value="1"/>
</dbReference>
<protein>
    <submittedName>
        <fullName evidence="2">SnoaL-like protein</fullName>
    </submittedName>
</protein>
<reference evidence="2 3" key="1">
    <citation type="submission" date="2018-08" db="EMBL/GenBank/DDBJ databases">
        <title>Genomic Encyclopedia of Archaeal and Bacterial Type Strains, Phase II (KMG-II): from individual species to whole genera.</title>
        <authorList>
            <person name="Goeker M."/>
        </authorList>
    </citation>
    <scope>NUCLEOTIDE SEQUENCE [LARGE SCALE GENOMIC DNA]</scope>
    <source>
        <strain evidence="2 3">DSM 100880</strain>
    </source>
</reference>
<dbReference type="SUPFAM" id="SSF54427">
    <property type="entry name" value="NTF2-like"/>
    <property type="match status" value="1"/>
</dbReference>
<gene>
    <name evidence="2" type="ORF">C8P67_101109</name>
</gene>
<evidence type="ECO:0000313" key="2">
    <source>
        <dbReference type="EMBL" id="REH01630.1"/>
    </source>
</evidence>
<organism evidence="2 3">
    <name type="scientific">Flavobacterium aquicola</name>
    <dbReference type="NCBI Taxonomy" id="1682742"/>
    <lineage>
        <taxon>Bacteria</taxon>
        <taxon>Pseudomonadati</taxon>
        <taxon>Bacteroidota</taxon>
        <taxon>Flavobacteriia</taxon>
        <taxon>Flavobacteriales</taxon>
        <taxon>Flavobacteriaceae</taxon>
        <taxon>Flavobacterium</taxon>
    </lineage>
</organism>
<dbReference type="RefSeq" id="WP_211319877.1">
    <property type="nucleotide sequence ID" value="NZ_QUNI01000001.1"/>
</dbReference>